<dbReference type="InterPro" id="IPR016024">
    <property type="entry name" value="ARM-type_fold"/>
</dbReference>
<evidence type="ECO:0000256" key="4">
    <source>
        <dbReference type="ARBA" id="ARBA00023054"/>
    </source>
</evidence>
<accession>A0A176W914</accession>
<evidence type="ECO:0000256" key="6">
    <source>
        <dbReference type="SAM" id="MobiDB-lite"/>
    </source>
</evidence>
<dbReference type="SMART" id="SM01156">
    <property type="entry name" value="DUF1716"/>
    <property type="match status" value="1"/>
</dbReference>
<comment type="subcellular location">
    <subcellularLocation>
        <location evidence="1">Nucleus</location>
    </subcellularLocation>
</comment>
<name>A0A176W914_MARPO</name>
<feature type="region of interest" description="Disordered" evidence="6">
    <location>
        <begin position="1"/>
        <end position="43"/>
    </location>
</feature>
<evidence type="ECO:0000256" key="1">
    <source>
        <dbReference type="ARBA" id="ARBA00004123"/>
    </source>
</evidence>
<gene>
    <name evidence="8" type="ORF">AXG93_2255s1250</name>
</gene>
<protein>
    <recommendedName>
        <fullName evidence="7">Beta-catenin-like protein 1 N-terminal domain-containing protein</fullName>
    </recommendedName>
</protein>
<keyword evidence="3" id="KW-0677">Repeat</keyword>
<comment type="caution">
    <text evidence="8">The sequence shown here is derived from an EMBL/GenBank/DDBJ whole genome shotgun (WGS) entry which is preliminary data.</text>
</comment>
<sequence length="545" mass="61536">MAFEGNSKRKREPDGINGLANGDGLKGPRLAASKDARPPSAAETNQNLDLALLEALESSEVVEVIDVRGLKKIVLGFERKLRDNLEARMKYMDQPDKFVESEVDLDEEIKKMHSLAAAPDLYPELVRLNAVSSILGLLSHENTDIAIGVVDLLNDLTDEDVIGESDEPALILVDALIENNALELLIQNLARLDEADSDEGTAVFNTLSIVENMIEVKPQVAELVCERTKLLRWLLTRLKVREFDVNKLYASEILAILLQNSTINQRRLGQLNGVDTILQAVAMYKSRDPKTTDEEEMLENLFDCLCSVVMPTENKDRFVKAEGVELMIIIMKQKRLAYASAMKALDFAMTRCTAACERFVDVQGLKTLFAAFMGKVPTKTKKKGDRNPEEIEERVISLISSLFGGLTRGSRKERLLEKFKENEYEKIDRLMELYIRYSDRVKAESKRLDAQELEDVELDDEERYLKKLEAGLYTLQLLALILGNLWATGHGGMQDRIELLLKQQRLSRDDVKAVLKEYVDNIGDLDGPEEKERRCSKIQKIISAM</sequence>
<keyword evidence="4" id="KW-0175">Coiled coil</keyword>
<dbReference type="SUPFAM" id="SSF48371">
    <property type="entry name" value="ARM repeat"/>
    <property type="match status" value="1"/>
</dbReference>
<dbReference type="PANTHER" id="PTHR14978:SF0">
    <property type="entry name" value="BETA-CATENIN-LIKE PROTEIN 1"/>
    <property type="match status" value="1"/>
</dbReference>
<dbReference type="Pfam" id="PF08216">
    <property type="entry name" value="CTNNBL"/>
    <property type="match status" value="1"/>
</dbReference>
<evidence type="ECO:0000256" key="5">
    <source>
        <dbReference type="ARBA" id="ARBA00023242"/>
    </source>
</evidence>
<dbReference type="EMBL" id="LVLJ01001637">
    <property type="protein sequence ID" value="OAE28892.1"/>
    <property type="molecule type" value="Genomic_DNA"/>
</dbReference>
<proteinExistence type="predicted"/>
<evidence type="ECO:0000256" key="2">
    <source>
        <dbReference type="ARBA" id="ARBA00022553"/>
    </source>
</evidence>
<feature type="domain" description="Beta-catenin-like protein 1 N-terminal" evidence="7">
    <location>
        <begin position="42"/>
        <end position="150"/>
    </location>
</feature>
<dbReference type="Gene3D" id="1.25.10.10">
    <property type="entry name" value="Leucine-rich Repeat Variant"/>
    <property type="match status" value="1"/>
</dbReference>
<dbReference type="PANTHER" id="PTHR14978">
    <property type="entry name" value="BETA-CATENIN-LIKE PROTEIN 1 NUCLEAR ASSOCIATED PROTEIN"/>
    <property type="match status" value="1"/>
</dbReference>
<dbReference type="GO" id="GO:0005681">
    <property type="term" value="C:spliceosomal complex"/>
    <property type="evidence" value="ECO:0007669"/>
    <property type="project" value="TreeGrafter"/>
</dbReference>
<dbReference type="FunFam" id="1.25.10.10:FF:000245">
    <property type="entry name" value="Beta-catenin-like protein 1 isoform A"/>
    <property type="match status" value="1"/>
</dbReference>
<reference evidence="8" key="1">
    <citation type="submission" date="2016-03" db="EMBL/GenBank/DDBJ databases">
        <title>Mechanisms controlling the formation of the plant cell surface in tip-growing cells are functionally conserved among land plants.</title>
        <authorList>
            <person name="Honkanen S."/>
            <person name="Jones V.A."/>
            <person name="Morieri G."/>
            <person name="Champion C."/>
            <person name="Hetherington A.J."/>
            <person name="Kelly S."/>
            <person name="Saint-Marcoux D."/>
            <person name="Proust H."/>
            <person name="Prescott H."/>
            <person name="Dolan L."/>
        </authorList>
    </citation>
    <scope>NUCLEOTIDE SEQUENCE [LARGE SCALE GENOMIC DNA]</scope>
    <source>
        <tissue evidence="8">Whole gametophyte</tissue>
    </source>
</reference>
<keyword evidence="5" id="KW-0539">Nucleus</keyword>
<organism evidence="8 9">
    <name type="scientific">Marchantia polymorpha subsp. ruderalis</name>
    <dbReference type="NCBI Taxonomy" id="1480154"/>
    <lineage>
        <taxon>Eukaryota</taxon>
        <taxon>Viridiplantae</taxon>
        <taxon>Streptophyta</taxon>
        <taxon>Embryophyta</taxon>
        <taxon>Marchantiophyta</taxon>
        <taxon>Marchantiopsida</taxon>
        <taxon>Marchantiidae</taxon>
        <taxon>Marchantiales</taxon>
        <taxon>Marchantiaceae</taxon>
        <taxon>Marchantia</taxon>
    </lineage>
</organism>
<dbReference type="InterPro" id="IPR013180">
    <property type="entry name" value="CTNNBL1_N"/>
</dbReference>
<evidence type="ECO:0000313" key="9">
    <source>
        <dbReference type="Proteomes" id="UP000077202"/>
    </source>
</evidence>
<evidence type="ECO:0000256" key="3">
    <source>
        <dbReference type="ARBA" id="ARBA00022737"/>
    </source>
</evidence>
<dbReference type="AlphaFoldDB" id="A0A176W914"/>
<evidence type="ECO:0000259" key="7">
    <source>
        <dbReference type="SMART" id="SM01156"/>
    </source>
</evidence>
<keyword evidence="9" id="KW-1185">Reference proteome</keyword>
<keyword evidence="2" id="KW-0597">Phosphoprotein</keyword>
<dbReference type="InterPro" id="IPR011989">
    <property type="entry name" value="ARM-like"/>
</dbReference>
<dbReference type="Proteomes" id="UP000077202">
    <property type="component" value="Unassembled WGS sequence"/>
</dbReference>
<evidence type="ECO:0000313" key="8">
    <source>
        <dbReference type="EMBL" id="OAE28892.1"/>
    </source>
</evidence>
<dbReference type="InterPro" id="IPR039678">
    <property type="entry name" value="CTNNBL1"/>
</dbReference>